<accession>A0AAV1DHK1</accession>
<dbReference type="Proteomes" id="UP001161247">
    <property type="component" value="Chromosome 5"/>
</dbReference>
<dbReference type="PANTHER" id="PTHR13068:SF231">
    <property type="entry name" value="TRANSCRIPTION TERMINATION FACTOR MTERF2, CHLOROPLASTIC-LIKE"/>
    <property type="match status" value="1"/>
</dbReference>
<dbReference type="InterPro" id="IPR003690">
    <property type="entry name" value="MTERF"/>
</dbReference>
<keyword evidence="2" id="KW-0805">Transcription regulation</keyword>
<dbReference type="AlphaFoldDB" id="A0AAV1DHK1"/>
<dbReference type="InterPro" id="IPR038538">
    <property type="entry name" value="MTERF_sf"/>
</dbReference>
<keyword evidence="2" id="KW-0804">Transcription</keyword>
<dbReference type="Pfam" id="PF02536">
    <property type="entry name" value="mTERF"/>
    <property type="match status" value="2"/>
</dbReference>
<protein>
    <submittedName>
        <fullName evidence="4">OLC1v1005695C1</fullName>
    </submittedName>
</protein>
<comment type="similarity">
    <text evidence="1">Belongs to the mTERF family.</text>
</comment>
<evidence type="ECO:0000313" key="5">
    <source>
        <dbReference type="Proteomes" id="UP001161247"/>
    </source>
</evidence>
<evidence type="ECO:0000256" key="3">
    <source>
        <dbReference type="ARBA" id="ARBA00022946"/>
    </source>
</evidence>
<gene>
    <name evidence="4" type="ORF">OLC1_LOCUS15000</name>
</gene>
<sequence length="387" mass="44150">MFSRKCRNHIFNGGAGGGGSLLVQSLVNYSTATKIAPSQNGILTNYLVKSLGFSKEVAISTSSKVTRLKPLKYSPNSVINYFENLGMSKSQLRTIVSLYPNILFWNVERSLAPKIKVLEELGLSGLDIVRIFMVHKCLLVRGVNSYMRPRIECYKELFDTDIRVAAFKRYALRTYKVKHVKQNLLLLQSIGFTCADIVKLMAKDAKNILFLSGEKLQDTVRRVENDLGIPRVSAFFYYGMYVLSSYRQSNIDAKFETFKSFGWSDAEILALVRNSPLILCMSPHTMRRSLDCFMKEFGYSSEYLVSHPVLLALSLERRVKPRIEVQKVLIEMNLNKGKTALYTLLIKPEAKFLKDHVLKYKDILPNMCAEYLKMVGKQKMEQLGVLR</sequence>
<keyword evidence="3" id="KW-0809">Transit peptide</keyword>
<dbReference type="PANTHER" id="PTHR13068">
    <property type="entry name" value="CGI-12 PROTEIN-RELATED"/>
    <property type="match status" value="1"/>
</dbReference>
<reference evidence="4" key="1">
    <citation type="submission" date="2023-03" db="EMBL/GenBank/DDBJ databases">
        <authorList>
            <person name="Julca I."/>
        </authorList>
    </citation>
    <scope>NUCLEOTIDE SEQUENCE</scope>
</reference>
<keyword evidence="2" id="KW-0806">Transcription termination</keyword>
<evidence type="ECO:0000256" key="1">
    <source>
        <dbReference type="ARBA" id="ARBA00007692"/>
    </source>
</evidence>
<keyword evidence="5" id="KW-1185">Reference proteome</keyword>
<dbReference type="SMART" id="SM00733">
    <property type="entry name" value="Mterf"/>
    <property type="match status" value="6"/>
</dbReference>
<evidence type="ECO:0000313" key="4">
    <source>
        <dbReference type="EMBL" id="CAI9106515.1"/>
    </source>
</evidence>
<dbReference type="Gene3D" id="1.25.70.10">
    <property type="entry name" value="Transcription termination factor 3, mitochondrial"/>
    <property type="match status" value="1"/>
</dbReference>
<dbReference type="FunFam" id="1.25.70.10:FF:000001">
    <property type="entry name" value="Mitochondrial transcription termination factor-like"/>
    <property type="match status" value="1"/>
</dbReference>
<name>A0AAV1DHK1_OLDCO</name>
<organism evidence="4 5">
    <name type="scientific">Oldenlandia corymbosa var. corymbosa</name>
    <dbReference type="NCBI Taxonomy" id="529605"/>
    <lineage>
        <taxon>Eukaryota</taxon>
        <taxon>Viridiplantae</taxon>
        <taxon>Streptophyta</taxon>
        <taxon>Embryophyta</taxon>
        <taxon>Tracheophyta</taxon>
        <taxon>Spermatophyta</taxon>
        <taxon>Magnoliopsida</taxon>
        <taxon>eudicotyledons</taxon>
        <taxon>Gunneridae</taxon>
        <taxon>Pentapetalae</taxon>
        <taxon>asterids</taxon>
        <taxon>lamiids</taxon>
        <taxon>Gentianales</taxon>
        <taxon>Rubiaceae</taxon>
        <taxon>Rubioideae</taxon>
        <taxon>Spermacoceae</taxon>
        <taxon>Hedyotis-Oldenlandia complex</taxon>
        <taxon>Oldenlandia</taxon>
    </lineage>
</organism>
<dbReference type="EMBL" id="OX459122">
    <property type="protein sequence ID" value="CAI9106515.1"/>
    <property type="molecule type" value="Genomic_DNA"/>
</dbReference>
<evidence type="ECO:0000256" key="2">
    <source>
        <dbReference type="ARBA" id="ARBA00022472"/>
    </source>
</evidence>
<dbReference type="GO" id="GO:0003676">
    <property type="term" value="F:nucleic acid binding"/>
    <property type="evidence" value="ECO:0007669"/>
    <property type="project" value="InterPro"/>
</dbReference>
<dbReference type="GO" id="GO:0006353">
    <property type="term" value="P:DNA-templated transcription termination"/>
    <property type="evidence" value="ECO:0007669"/>
    <property type="project" value="UniProtKB-KW"/>
</dbReference>
<proteinExistence type="inferred from homology"/>